<dbReference type="Gene3D" id="3.40.50.2020">
    <property type="match status" value="2"/>
</dbReference>
<dbReference type="NCBIfam" id="TIGR01251">
    <property type="entry name" value="ribP_PPkin"/>
    <property type="match status" value="1"/>
</dbReference>
<accession>A0A833HMM6</accession>
<keyword evidence="5" id="KW-0547">Nucleotide-binding</keyword>
<evidence type="ECO:0000256" key="5">
    <source>
        <dbReference type="ARBA" id="ARBA00022741"/>
    </source>
</evidence>
<dbReference type="InterPro" id="IPR029057">
    <property type="entry name" value="PRTase-like"/>
</dbReference>
<dbReference type="GO" id="GO:0002189">
    <property type="term" value="C:ribose phosphate diphosphokinase complex"/>
    <property type="evidence" value="ECO:0007669"/>
    <property type="project" value="TreeGrafter"/>
</dbReference>
<name>A0A833HMM6_9FIRM</name>
<dbReference type="InterPro" id="IPR000842">
    <property type="entry name" value="PRib_PP_synth_CS"/>
</dbReference>
<keyword evidence="8" id="KW-0460">Magnesium</keyword>
<dbReference type="GO" id="GO:0005737">
    <property type="term" value="C:cytoplasm"/>
    <property type="evidence" value="ECO:0007669"/>
    <property type="project" value="TreeGrafter"/>
</dbReference>
<keyword evidence="12" id="KW-1185">Reference proteome</keyword>
<evidence type="ECO:0000256" key="1">
    <source>
        <dbReference type="ARBA" id="ARBA00013247"/>
    </source>
</evidence>
<dbReference type="GO" id="GO:0016301">
    <property type="term" value="F:kinase activity"/>
    <property type="evidence" value="ECO:0007669"/>
    <property type="project" value="UniProtKB-KW"/>
</dbReference>
<dbReference type="AlphaFoldDB" id="A0A833HMM6"/>
<dbReference type="GO" id="GO:0005524">
    <property type="term" value="F:ATP binding"/>
    <property type="evidence" value="ECO:0007669"/>
    <property type="project" value="UniProtKB-KW"/>
</dbReference>
<keyword evidence="7" id="KW-0067">ATP-binding</keyword>
<keyword evidence="3" id="KW-0479">Metal-binding</keyword>
<evidence type="ECO:0000256" key="8">
    <source>
        <dbReference type="ARBA" id="ARBA00022842"/>
    </source>
</evidence>
<dbReference type="OrthoDB" id="9777067at2"/>
<evidence type="ECO:0000256" key="3">
    <source>
        <dbReference type="ARBA" id="ARBA00022723"/>
    </source>
</evidence>
<dbReference type="PANTHER" id="PTHR10210">
    <property type="entry name" value="RIBOSE-PHOSPHATE DIPHOSPHOKINASE FAMILY MEMBER"/>
    <property type="match status" value="1"/>
</dbReference>
<evidence type="ECO:0000313" key="11">
    <source>
        <dbReference type="EMBL" id="KAB3527601.1"/>
    </source>
</evidence>
<evidence type="ECO:0000259" key="10">
    <source>
        <dbReference type="Pfam" id="PF13793"/>
    </source>
</evidence>
<proteinExistence type="predicted"/>
<dbReference type="EC" id="2.7.6.1" evidence="1"/>
<keyword evidence="2 11" id="KW-0808">Transferase</keyword>
<evidence type="ECO:0000256" key="2">
    <source>
        <dbReference type="ARBA" id="ARBA00022679"/>
    </source>
</evidence>
<dbReference type="SMART" id="SM01400">
    <property type="entry name" value="Pribosyltran_N"/>
    <property type="match status" value="1"/>
</dbReference>
<dbReference type="PROSITE" id="PS00114">
    <property type="entry name" value="PRPP_SYNTHASE"/>
    <property type="match status" value="1"/>
</dbReference>
<dbReference type="GO" id="GO:0006164">
    <property type="term" value="P:purine nucleotide biosynthetic process"/>
    <property type="evidence" value="ECO:0007669"/>
    <property type="project" value="TreeGrafter"/>
</dbReference>
<dbReference type="GO" id="GO:0004749">
    <property type="term" value="F:ribose phosphate diphosphokinase activity"/>
    <property type="evidence" value="ECO:0007669"/>
    <property type="project" value="UniProtKB-EC"/>
</dbReference>
<evidence type="ECO:0000313" key="12">
    <source>
        <dbReference type="Proteomes" id="UP000465601"/>
    </source>
</evidence>
<gene>
    <name evidence="11" type="primary">prs</name>
    <name evidence="11" type="ORF">F8153_11495</name>
</gene>
<evidence type="ECO:0000256" key="7">
    <source>
        <dbReference type="ARBA" id="ARBA00022840"/>
    </source>
</evidence>
<dbReference type="InterPro" id="IPR005946">
    <property type="entry name" value="Rib-P_diPkinase"/>
</dbReference>
<dbReference type="RefSeq" id="WP_151866496.1">
    <property type="nucleotide sequence ID" value="NZ_WBZB01000040.1"/>
</dbReference>
<dbReference type="GO" id="GO:0000287">
    <property type="term" value="F:magnesium ion binding"/>
    <property type="evidence" value="ECO:0007669"/>
    <property type="project" value="InterPro"/>
</dbReference>
<keyword evidence="4" id="KW-0545">Nucleotide biosynthesis</keyword>
<sequence>MQNGEIKIFAGSSGRLFAERMCNYMGTQLGISQVITFSEGNTYVKAGETVRDKDVYLVQPIGLKPNDEFVEILFWMDAFKRASANSVTAIIPYFSYAKADKKDEPRVSIRARVCAESIELAGADRVVTMDLHSPQVQGFFKKPVDHLFALPLICEYIKSLQLEDIIVVSPDAGFAKQARKYADYLKTSVAIGDKTRKEHNEKAEILEIIGDVAGKNTIIVDDFSLSGGTLVDLARALKDKGAKKIIACLSHNLLSKEGIEKIENSPIEELVATDSVYNPLISTSNKIKTLSVAPLFAEAIMRIHRRESVSPLFNVLPDSVIKEIKE</sequence>
<dbReference type="GO" id="GO:0009156">
    <property type="term" value="P:ribonucleoside monophosphate biosynthetic process"/>
    <property type="evidence" value="ECO:0007669"/>
    <property type="project" value="InterPro"/>
</dbReference>
<dbReference type="GO" id="GO:0006015">
    <property type="term" value="P:5-phosphoribose 1-diphosphate biosynthetic process"/>
    <property type="evidence" value="ECO:0007669"/>
    <property type="project" value="TreeGrafter"/>
</dbReference>
<dbReference type="SUPFAM" id="SSF53271">
    <property type="entry name" value="PRTase-like"/>
    <property type="match status" value="1"/>
</dbReference>
<dbReference type="Proteomes" id="UP000465601">
    <property type="component" value="Unassembled WGS sequence"/>
</dbReference>
<dbReference type="FunFam" id="3.40.50.2020:FF:000007">
    <property type="entry name" value="Ribose-phosphate pyrophosphokinase"/>
    <property type="match status" value="1"/>
</dbReference>
<comment type="catalytic activity">
    <reaction evidence="9">
        <text>D-ribose 5-phosphate + ATP = 5-phospho-alpha-D-ribose 1-diphosphate + AMP + H(+)</text>
        <dbReference type="Rhea" id="RHEA:15609"/>
        <dbReference type="ChEBI" id="CHEBI:15378"/>
        <dbReference type="ChEBI" id="CHEBI:30616"/>
        <dbReference type="ChEBI" id="CHEBI:58017"/>
        <dbReference type="ChEBI" id="CHEBI:78346"/>
        <dbReference type="ChEBI" id="CHEBI:456215"/>
        <dbReference type="EC" id="2.7.6.1"/>
    </reaction>
</comment>
<evidence type="ECO:0000256" key="4">
    <source>
        <dbReference type="ARBA" id="ARBA00022727"/>
    </source>
</evidence>
<dbReference type="CDD" id="cd06223">
    <property type="entry name" value="PRTases_typeI"/>
    <property type="match status" value="1"/>
</dbReference>
<reference evidence="11 12" key="1">
    <citation type="submission" date="2019-10" db="EMBL/GenBank/DDBJ databases">
        <title>Alkaliphilus serpentinus sp. nov. and Alkaliphilus pronyensis sp. nov., two novel anaerobic alkaliphilic species isolated from the serpentinized-hosted hydrothermal field of the Prony Bay (New Caledonia).</title>
        <authorList>
            <person name="Postec A."/>
        </authorList>
    </citation>
    <scope>NUCLEOTIDE SEQUENCE [LARGE SCALE GENOMIC DNA]</scope>
    <source>
        <strain evidence="11 12">LacT</strain>
    </source>
</reference>
<dbReference type="EMBL" id="WBZB01000040">
    <property type="protein sequence ID" value="KAB3527601.1"/>
    <property type="molecule type" value="Genomic_DNA"/>
</dbReference>
<dbReference type="Pfam" id="PF13793">
    <property type="entry name" value="Pribosyltran_N"/>
    <property type="match status" value="1"/>
</dbReference>
<dbReference type="PANTHER" id="PTHR10210:SF41">
    <property type="entry name" value="RIBOSE-PHOSPHATE PYROPHOSPHOKINASE 1, CHLOROPLASTIC"/>
    <property type="match status" value="1"/>
</dbReference>
<comment type="caution">
    <text evidence="11">The sequence shown here is derived from an EMBL/GenBank/DDBJ whole genome shotgun (WGS) entry which is preliminary data.</text>
</comment>
<protein>
    <recommendedName>
        <fullName evidence="1">ribose-phosphate diphosphokinase</fullName>
        <ecNumber evidence="1">2.7.6.1</ecNumber>
    </recommendedName>
</protein>
<dbReference type="InterPro" id="IPR029099">
    <property type="entry name" value="Pribosyltran_N"/>
</dbReference>
<dbReference type="InterPro" id="IPR000836">
    <property type="entry name" value="PRTase_dom"/>
</dbReference>
<evidence type="ECO:0000256" key="9">
    <source>
        <dbReference type="ARBA" id="ARBA00049535"/>
    </source>
</evidence>
<organism evidence="11 12">
    <name type="scientific">Alkaliphilus serpentinus</name>
    <dbReference type="NCBI Taxonomy" id="1482731"/>
    <lineage>
        <taxon>Bacteria</taxon>
        <taxon>Bacillati</taxon>
        <taxon>Bacillota</taxon>
        <taxon>Clostridia</taxon>
        <taxon>Peptostreptococcales</taxon>
        <taxon>Natronincolaceae</taxon>
        <taxon>Alkaliphilus</taxon>
    </lineage>
</organism>
<evidence type="ECO:0000256" key="6">
    <source>
        <dbReference type="ARBA" id="ARBA00022777"/>
    </source>
</evidence>
<dbReference type="NCBIfam" id="NF002320">
    <property type="entry name" value="PRK01259.1"/>
    <property type="match status" value="1"/>
</dbReference>
<dbReference type="Pfam" id="PF14572">
    <property type="entry name" value="Pribosyl_synth"/>
    <property type="match status" value="1"/>
</dbReference>
<feature type="domain" description="Ribose-phosphate pyrophosphokinase N-terminal" evidence="10">
    <location>
        <begin position="6"/>
        <end position="122"/>
    </location>
</feature>
<keyword evidence="6 11" id="KW-0418">Kinase</keyword>